<keyword evidence="3" id="KW-1185">Reference proteome</keyword>
<gene>
    <name evidence="2" type="ORF">EDC18_11424</name>
</gene>
<dbReference type="AlphaFoldDB" id="A0A4R3MK31"/>
<organism evidence="2 3">
    <name type="scientific">Natranaerovirga pectinivora</name>
    <dbReference type="NCBI Taxonomy" id="682400"/>
    <lineage>
        <taxon>Bacteria</taxon>
        <taxon>Bacillati</taxon>
        <taxon>Bacillota</taxon>
        <taxon>Clostridia</taxon>
        <taxon>Lachnospirales</taxon>
        <taxon>Natranaerovirgaceae</taxon>
        <taxon>Natranaerovirga</taxon>
    </lineage>
</organism>
<accession>A0A4R3MK31</accession>
<feature type="domain" description="DUF4397" evidence="1">
    <location>
        <begin position="36"/>
        <end position="144"/>
    </location>
</feature>
<dbReference type="RefSeq" id="WP_132254033.1">
    <property type="nucleotide sequence ID" value="NZ_SMAL01000014.1"/>
</dbReference>
<proteinExistence type="predicted"/>
<comment type="caution">
    <text evidence="2">The sequence shown here is derived from an EMBL/GenBank/DDBJ whole genome shotgun (WGS) entry which is preliminary data.</text>
</comment>
<dbReference type="EMBL" id="SMAL01000014">
    <property type="protein sequence ID" value="TCT12125.1"/>
    <property type="molecule type" value="Genomic_DNA"/>
</dbReference>
<sequence length="229" mass="25833">MTKKNNMDNTISNINVPIAIYPPSELLVKPTSRSNSYIRIGHFSPDAPPVDAYIDDYLLASNLSFGQETFYKIIEPDSHNIKLYPTGEKNSPLIDETIKIPKGTVVSTIAINRLDKLDIILVNDNVYVSPGEIMIKFSNMSPNGRSMNFYINDALIFENVTYRDVTYYTDLSINTYYNILVTDYVTGEAIIDVPNLILLPTSAYSFYGVGLQDNYRLVITLDGSSYFFD</sequence>
<dbReference type="Pfam" id="PF14344">
    <property type="entry name" value="DUF4397"/>
    <property type="match status" value="1"/>
</dbReference>
<evidence type="ECO:0000313" key="2">
    <source>
        <dbReference type="EMBL" id="TCT12125.1"/>
    </source>
</evidence>
<reference evidence="2 3" key="1">
    <citation type="submission" date="2019-03" db="EMBL/GenBank/DDBJ databases">
        <title>Genomic Encyclopedia of Type Strains, Phase IV (KMG-IV): sequencing the most valuable type-strain genomes for metagenomic binning, comparative biology and taxonomic classification.</title>
        <authorList>
            <person name="Goeker M."/>
        </authorList>
    </citation>
    <scope>NUCLEOTIDE SEQUENCE [LARGE SCALE GENOMIC DNA]</scope>
    <source>
        <strain evidence="2 3">DSM 24629</strain>
    </source>
</reference>
<dbReference type="InterPro" id="IPR025510">
    <property type="entry name" value="DUF4397"/>
</dbReference>
<name>A0A4R3MK31_9FIRM</name>
<evidence type="ECO:0000313" key="3">
    <source>
        <dbReference type="Proteomes" id="UP000294902"/>
    </source>
</evidence>
<evidence type="ECO:0000259" key="1">
    <source>
        <dbReference type="Pfam" id="PF14344"/>
    </source>
</evidence>
<dbReference type="OrthoDB" id="1848046at2"/>
<protein>
    <submittedName>
        <fullName evidence="2">Uncharacterized protein DUF4397</fullName>
    </submittedName>
</protein>
<dbReference type="Proteomes" id="UP000294902">
    <property type="component" value="Unassembled WGS sequence"/>
</dbReference>